<dbReference type="Pfam" id="PF01636">
    <property type="entry name" value="APH"/>
    <property type="match status" value="1"/>
</dbReference>
<dbReference type="GO" id="GO:0016773">
    <property type="term" value="F:phosphotransferase activity, alcohol group as acceptor"/>
    <property type="evidence" value="ECO:0007669"/>
    <property type="project" value="InterPro"/>
</dbReference>
<evidence type="ECO:0000313" key="9">
    <source>
        <dbReference type="EMBL" id="CAB4836578.1"/>
    </source>
</evidence>
<dbReference type="InterPro" id="IPR024165">
    <property type="entry name" value="Kan/Strep_kinase"/>
</dbReference>
<dbReference type="InterPro" id="IPR002575">
    <property type="entry name" value="Aminoglycoside_PTrfase"/>
</dbReference>
<dbReference type="AlphaFoldDB" id="A0A6J7RC59"/>
<organism evidence="11">
    <name type="scientific">freshwater metagenome</name>
    <dbReference type="NCBI Taxonomy" id="449393"/>
    <lineage>
        <taxon>unclassified sequences</taxon>
        <taxon>metagenomes</taxon>
        <taxon>ecological metagenomes</taxon>
    </lineage>
</organism>
<dbReference type="GO" id="GO:0046677">
    <property type="term" value="P:response to antibiotic"/>
    <property type="evidence" value="ECO:0007669"/>
    <property type="project" value="UniProtKB-KW"/>
</dbReference>
<dbReference type="EMBL" id="CAFBOS010000307">
    <property type="protein sequence ID" value="CAB5026423.1"/>
    <property type="molecule type" value="Genomic_DNA"/>
</dbReference>
<dbReference type="GO" id="GO:0016301">
    <property type="term" value="F:kinase activity"/>
    <property type="evidence" value="ECO:0007669"/>
    <property type="project" value="UniProtKB-KW"/>
</dbReference>
<dbReference type="SUPFAM" id="SSF56112">
    <property type="entry name" value="Protein kinase-like (PK-like)"/>
    <property type="match status" value="1"/>
</dbReference>
<gene>
    <name evidence="8" type="ORF">UFOPK2754_00896</name>
    <name evidence="9" type="ORF">UFOPK3139_03022</name>
    <name evidence="10" type="ORF">UFOPK3543_02602</name>
    <name evidence="11" type="ORF">UFOPK3967_03087</name>
</gene>
<dbReference type="GO" id="GO:0005524">
    <property type="term" value="F:ATP binding"/>
    <property type="evidence" value="ECO:0007669"/>
    <property type="project" value="UniProtKB-KW"/>
</dbReference>
<dbReference type="PANTHER" id="PTHR21310:SF41">
    <property type="entry name" value="3'-PHOSPHOTRANSFERASE, PUTATIVE-RELATED"/>
    <property type="match status" value="1"/>
</dbReference>
<reference evidence="11" key="1">
    <citation type="submission" date="2020-05" db="EMBL/GenBank/DDBJ databases">
        <authorList>
            <person name="Chiriac C."/>
            <person name="Salcher M."/>
            <person name="Ghai R."/>
            <person name="Kavagutti S V."/>
        </authorList>
    </citation>
    <scope>NUCLEOTIDE SEQUENCE</scope>
</reference>
<evidence type="ECO:0000313" key="11">
    <source>
        <dbReference type="EMBL" id="CAB5026423.1"/>
    </source>
</evidence>
<dbReference type="EMBL" id="CAFABA010000197">
    <property type="protein sequence ID" value="CAB4836578.1"/>
    <property type="molecule type" value="Genomic_DNA"/>
</dbReference>
<evidence type="ECO:0000256" key="6">
    <source>
        <dbReference type="ARBA" id="ARBA00023251"/>
    </source>
</evidence>
<keyword evidence="3" id="KW-0547">Nucleotide-binding</keyword>
<evidence type="ECO:0000256" key="5">
    <source>
        <dbReference type="ARBA" id="ARBA00022840"/>
    </source>
</evidence>
<evidence type="ECO:0000256" key="3">
    <source>
        <dbReference type="ARBA" id="ARBA00022741"/>
    </source>
</evidence>
<keyword evidence="5" id="KW-0067">ATP-binding</keyword>
<sequence>MTATTLPEDLPERIVEALGAASVGGVRFGRRGLVAYELNVRDGWPVRTLKLAPANDPFAVLAEVDRLEWIDRRLPSPKVLASAQLATGGHAVVLSLPPGTRASAAEHLTRASRTVEYFAQALRFVHEIPIENCPFSSRLELRLRSIERRMTIDEYDTATFTPPYNRYTIERLYEILIESKPAEDDDVFTHGSFGLDVALLDQTGVSGVIDWGQAGIADRYVDLASAVRSIARTLGPEQIPQFFHWYGLKRADPRKLDFYALLAEFE</sequence>
<dbReference type="Gene3D" id="3.30.200.20">
    <property type="entry name" value="Phosphorylase Kinase, domain 1"/>
    <property type="match status" value="1"/>
</dbReference>
<evidence type="ECO:0000256" key="1">
    <source>
        <dbReference type="ARBA" id="ARBA00006219"/>
    </source>
</evidence>
<dbReference type="CDD" id="cd05150">
    <property type="entry name" value="APH"/>
    <property type="match status" value="1"/>
</dbReference>
<evidence type="ECO:0000313" key="10">
    <source>
        <dbReference type="EMBL" id="CAB4930031.1"/>
    </source>
</evidence>
<keyword evidence="4" id="KW-0418">Kinase</keyword>
<keyword evidence="6" id="KW-0046">Antibiotic resistance</keyword>
<evidence type="ECO:0000259" key="7">
    <source>
        <dbReference type="Pfam" id="PF01636"/>
    </source>
</evidence>
<dbReference type="InterPro" id="IPR051678">
    <property type="entry name" value="AGP_Transferase"/>
</dbReference>
<dbReference type="PANTHER" id="PTHR21310">
    <property type="entry name" value="AMINOGLYCOSIDE PHOSPHOTRANSFERASE-RELATED-RELATED"/>
    <property type="match status" value="1"/>
</dbReference>
<dbReference type="Gene3D" id="3.90.1200.10">
    <property type="match status" value="1"/>
</dbReference>
<protein>
    <submittedName>
        <fullName evidence="11">Unannotated protein</fullName>
    </submittedName>
</protein>
<dbReference type="InterPro" id="IPR011009">
    <property type="entry name" value="Kinase-like_dom_sf"/>
</dbReference>
<keyword evidence="2" id="KW-0808">Transferase</keyword>
<evidence type="ECO:0000256" key="4">
    <source>
        <dbReference type="ARBA" id="ARBA00022777"/>
    </source>
</evidence>
<dbReference type="PIRSF" id="PIRSF000706">
    <property type="entry name" value="Kanamycin_kin"/>
    <property type="match status" value="1"/>
</dbReference>
<name>A0A6J7RC59_9ZZZZ</name>
<comment type="similarity">
    <text evidence="1">Belongs to the aminoglycoside phosphotransferase family.</text>
</comment>
<dbReference type="EMBL" id="CAFBMH010000135">
    <property type="protein sequence ID" value="CAB4930031.1"/>
    <property type="molecule type" value="Genomic_DNA"/>
</dbReference>
<dbReference type="EMBL" id="CAEZYR010000024">
    <property type="protein sequence ID" value="CAB4737036.1"/>
    <property type="molecule type" value="Genomic_DNA"/>
</dbReference>
<accession>A0A6J7RC59</accession>
<feature type="domain" description="Aminoglycoside phosphotransferase" evidence="7">
    <location>
        <begin position="49"/>
        <end position="259"/>
    </location>
</feature>
<evidence type="ECO:0000313" key="8">
    <source>
        <dbReference type="EMBL" id="CAB4737036.1"/>
    </source>
</evidence>
<proteinExistence type="inferred from homology"/>
<evidence type="ECO:0000256" key="2">
    <source>
        <dbReference type="ARBA" id="ARBA00022679"/>
    </source>
</evidence>